<organism evidence="2 3">
    <name type="scientific">Cupriavidus neocaledonicus</name>
    <dbReference type="NCBI Taxonomy" id="1040979"/>
    <lineage>
        <taxon>Bacteria</taxon>
        <taxon>Pseudomonadati</taxon>
        <taxon>Pseudomonadota</taxon>
        <taxon>Betaproteobacteria</taxon>
        <taxon>Burkholderiales</taxon>
        <taxon>Burkholderiaceae</taxon>
        <taxon>Cupriavidus</taxon>
    </lineage>
</organism>
<reference evidence="3 4" key="1">
    <citation type="submission" date="2018-01" db="EMBL/GenBank/DDBJ databases">
        <authorList>
            <person name="Clerissi C."/>
        </authorList>
    </citation>
    <scope>NUCLEOTIDE SEQUENCE [LARGE SCALE GENOMIC DNA]</scope>
    <source>
        <strain evidence="1">Cupriavidus taiwanensis STM 6082</strain>
        <strain evidence="2">Cupriavidus taiwanensis STM 6160</strain>
        <plasmid evidence="2">II</plasmid>
        <plasmid evidence="3">ii</plasmid>
    </source>
</reference>
<evidence type="ECO:0000313" key="3">
    <source>
        <dbReference type="Proteomes" id="UP000255168"/>
    </source>
</evidence>
<accession>A0A375HTU4</accession>
<name>A0A375HTU4_9BURK</name>
<keyword evidence="2" id="KW-0614">Plasmid</keyword>
<dbReference type="Proteomes" id="UP000255168">
    <property type="component" value="Plasmid II"/>
</dbReference>
<keyword evidence="4" id="KW-1185">Reference proteome</keyword>
<dbReference type="Proteomes" id="UP000256710">
    <property type="component" value="Unassembled WGS sequence"/>
</dbReference>
<protein>
    <submittedName>
        <fullName evidence="2">Conserved hypothethical protein</fullName>
    </submittedName>
</protein>
<sequence length="139" mass="16202">MSSTNLKHYPVAQRNLDQDAWFLYQTSSLAYYECCARLCEDFAHLYDSLITDNDVHGAAALDYWVARYRSHASSIRRGIRFVELGGDYMSLLDLIEAPSTDFRGMIEQPLGWMSDEERSRWDLAIQKVNLCLRHRSYHT</sequence>
<proteinExistence type="predicted"/>
<dbReference type="EMBL" id="LT984807">
    <property type="protein sequence ID" value="SPD60147.1"/>
    <property type="molecule type" value="Genomic_DNA"/>
</dbReference>
<evidence type="ECO:0000313" key="2">
    <source>
        <dbReference type="EMBL" id="SPD60147.1"/>
    </source>
</evidence>
<dbReference type="EMBL" id="OFTC01000033">
    <property type="protein sequence ID" value="SOZ38214.1"/>
    <property type="molecule type" value="Genomic_DNA"/>
</dbReference>
<geneLocation type="plasmid" evidence="2">
    <name>II</name>
</geneLocation>
<dbReference type="RefSeq" id="WP_051073555.1">
    <property type="nucleotide sequence ID" value="NZ_AQUR01000103.1"/>
</dbReference>
<gene>
    <name evidence="1" type="ORF">CBM2605_B100165</name>
    <name evidence="2" type="ORF">CBM2607_MP20799</name>
</gene>
<evidence type="ECO:0000313" key="1">
    <source>
        <dbReference type="EMBL" id="SOZ38214.1"/>
    </source>
</evidence>
<geneLocation type="plasmid" evidence="3">
    <name>ii</name>
</geneLocation>
<dbReference type="AlphaFoldDB" id="A0A375HTU4"/>
<evidence type="ECO:0000313" key="4">
    <source>
        <dbReference type="Proteomes" id="UP000256710"/>
    </source>
</evidence>